<dbReference type="AlphaFoldDB" id="A0A2T0R2V2"/>
<protein>
    <submittedName>
        <fullName evidence="2">Uncharacterized protein</fullName>
    </submittedName>
</protein>
<dbReference type="Proteomes" id="UP000238083">
    <property type="component" value="Unassembled WGS sequence"/>
</dbReference>
<gene>
    <name evidence="2" type="ORF">CLV37_107257</name>
</gene>
<comment type="caution">
    <text evidence="2">The sequence shown here is derived from an EMBL/GenBank/DDBJ whole genome shotgun (WGS) entry which is preliminary data.</text>
</comment>
<evidence type="ECO:0000313" key="3">
    <source>
        <dbReference type="Proteomes" id="UP000238083"/>
    </source>
</evidence>
<organism evidence="2 3">
    <name type="scientific">Kineococcus rhizosphaerae</name>
    <dbReference type="NCBI Taxonomy" id="559628"/>
    <lineage>
        <taxon>Bacteria</taxon>
        <taxon>Bacillati</taxon>
        <taxon>Actinomycetota</taxon>
        <taxon>Actinomycetes</taxon>
        <taxon>Kineosporiales</taxon>
        <taxon>Kineosporiaceae</taxon>
        <taxon>Kineococcus</taxon>
    </lineage>
</organism>
<dbReference type="RefSeq" id="WP_106211869.1">
    <property type="nucleotide sequence ID" value="NZ_PVZF01000007.1"/>
</dbReference>
<name>A0A2T0R2V2_9ACTN</name>
<reference evidence="2 3" key="1">
    <citation type="submission" date="2018-03" db="EMBL/GenBank/DDBJ databases">
        <title>Genomic Encyclopedia of Archaeal and Bacterial Type Strains, Phase II (KMG-II): from individual species to whole genera.</title>
        <authorList>
            <person name="Goeker M."/>
        </authorList>
    </citation>
    <scope>NUCLEOTIDE SEQUENCE [LARGE SCALE GENOMIC DNA]</scope>
    <source>
        <strain evidence="2 3">DSM 19711</strain>
    </source>
</reference>
<feature type="region of interest" description="Disordered" evidence="1">
    <location>
        <begin position="38"/>
        <end position="63"/>
    </location>
</feature>
<dbReference type="EMBL" id="PVZF01000007">
    <property type="protein sequence ID" value="PRY14138.1"/>
    <property type="molecule type" value="Genomic_DNA"/>
</dbReference>
<feature type="compositionally biased region" description="Basic and acidic residues" evidence="1">
    <location>
        <begin position="43"/>
        <end position="56"/>
    </location>
</feature>
<feature type="region of interest" description="Disordered" evidence="1">
    <location>
        <begin position="1"/>
        <end position="22"/>
    </location>
</feature>
<sequence>MHEASSQHPVGTPSALRRPTSKNKWVDLVLDAVFSFTGPAQVTHEEGPQRGPRTDEEATAGYGEWDRVVVDGHSYLVPRRTSES</sequence>
<evidence type="ECO:0000313" key="2">
    <source>
        <dbReference type="EMBL" id="PRY14138.1"/>
    </source>
</evidence>
<dbReference type="OrthoDB" id="370725at2"/>
<evidence type="ECO:0000256" key="1">
    <source>
        <dbReference type="SAM" id="MobiDB-lite"/>
    </source>
</evidence>
<accession>A0A2T0R2V2</accession>
<keyword evidence="3" id="KW-1185">Reference proteome</keyword>
<proteinExistence type="predicted"/>